<comment type="subcellular location">
    <subcellularLocation>
        <location evidence="1">Membrane</location>
        <topology evidence="1">Multi-pass membrane protein</topology>
    </subcellularLocation>
</comment>
<dbReference type="Gene3D" id="3.40.50.300">
    <property type="entry name" value="P-loop containing nucleotide triphosphate hydrolases"/>
    <property type="match status" value="1"/>
</dbReference>
<dbReference type="InterPro" id="IPR003439">
    <property type="entry name" value="ABC_transporter-like_ATP-bd"/>
</dbReference>
<sequence>MAAAFSMRILFWYIHIEQESKPTDVGRPPAHWPAAVWGFFRNISFRIKSGERVGVVGRTWSGKSSLTLALLRCVYTDGTVYYDGIETSSPELLSGTLRHNLDPFGQHDDTTLNGALRAAGLFALQEDMEDGRLELDSAIASGEGNVSVWQRQILTLWVSLRNELKPDVTVVTVAHRLQTILDSDKIAEFDVPEKLLNNPMGKLRALVDEFGDKESLYAMANGGRSP</sequence>
<proteinExistence type="inferred from homology"/>
<dbReference type="GO" id="GO:0005524">
    <property type="term" value="F:ATP binding"/>
    <property type="evidence" value="ECO:0007669"/>
    <property type="project" value="UniProtKB-KW"/>
</dbReference>
<dbReference type="PANTHER" id="PTHR24223:SF456">
    <property type="entry name" value="MULTIDRUG RESISTANCE-ASSOCIATED PROTEIN LETHAL(2)03659"/>
    <property type="match status" value="1"/>
</dbReference>
<keyword evidence="7" id="KW-1185">Reference proteome</keyword>
<evidence type="ECO:0000256" key="3">
    <source>
        <dbReference type="ARBA" id="ARBA00022741"/>
    </source>
</evidence>
<evidence type="ECO:0000256" key="1">
    <source>
        <dbReference type="ARBA" id="ARBA00004141"/>
    </source>
</evidence>
<evidence type="ECO:0000256" key="2">
    <source>
        <dbReference type="ARBA" id="ARBA00009726"/>
    </source>
</evidence>
<dbReference type="EMBL" id="JARJCW010000015">
    <property type="protein sequence ID" value="KAJ7216442.1"/>
    <property type="molecule type" value="Genomic_DNA"/>
</dbReference>
<dbReference type="GO" id="GO:0042626">
    <property type="term" value="F:ATPase-coupled transmembrane transporter activity"/>
    <property type="evidence" value="ECO:0007669"/>
    <property type="project" value="TreeGrafter"/>
</dbReference>
<reference evidence="6" key="1">
    <citation type="submission" date="2023-03" db="EMBL/GenBank/DDBJ databases">
        <title>Massive genome expansion in bonnet fungi (Mycena s.s.) driven by repeated elements and novel gene families across ecological guilds.</title>
        <authorList>
            <consortium name="Lawrence Berkeley National Laboratory"/>
            <person name="Harder C.B."/>
            <person name="Miyauchi S."/>
            <person name="Viragh M."/>
            <person name="Kuo A."/>
            <person name="Thoen E."/>
            <person name="Andreopoulos B."/>
            <person name="Lu D."/>
            <person name="Skrede I."/>
            <person name="Drula E."/>
            <person name="Henrissat B."/>
            <person name="Morin E."/>
            <person name="Kohler A."/>
            <person name="Barry K."/>
            <person name="LaButti K."/>
            <person name="Morin E."/>
            <person name="Salamov A."/>
            <person name="Lipzen A."/>
            <person name="Mereny Z."/>
            <person name="Hegedus B."/>
            <person name="Baldrian P."/>
            <person name="Stursova M."/>
            <person name="Weitz H."/>
            <person name="Taylor A."/>
            <person name="Grigoriev I.V."/>
            <person name="Nagy L.G."/>
            <person name="Martin F."/>
            <person name="Kauserud H."/>
        </authorList>
    </citation>
    <scope>NUCLEOTIDE SEQUENCE</scope>
    <source>
        <strain evidence="6">9144</strain>
    </source>
</reference>
<keyword evidence="4" id="KW-0067">ATP-binding</keyword>
<dbReference type="Proteomes" id="UP001219525">
    <property type="component" value="Unassembled WGS sequence"/>
</dbReference>
<comment type="similarity">
    <text evidence="2">Belongs to the ABC transporter superfamily. ABCC family. Conjugate transporter (TC 3.A.1.208) subfamily.</text>
</comment>
<dbReference type="GO" id="GO:0016887">
    <property type="term" value="F:ATP hydrolysis activity"/>
    <property type="evidence" value="ECO:0007669"/>
    <property type="project" value="InterPro"/>
</dbReference>
<dbReference type="InterPro" id="IPR050173">
    <property type="entry name" value="ABC_transporter_C-like"/>
</dbReference>
<keyword evidence="6" id="KW-0378">Hydrolase</keyword>
<keyword evidence="3" id="KW-0547">Nucleotide-binding</keyword>
<name>A0AAD6VLF9_9AGAR</name>
<gene>
    <name evidence="6" type="ORF">GGX14DRAFT_533830</name>
</gene>
<accession>A0AAD6VLF9</accession>
<dbReference type="AlphaFoldDB" id="A0AAD6VLF9"/>
<comment type="caution">
    <text evidence="6">The sequence shown here is derived from an EMBL/GenBank/DDBJ whole genome shotgun (WGS) entry which is preliminary data.</text>
</comment>
<evidence type="ECO:0000259" key="5">
    <source>
        <dbReference type="Pfam" id="PF00005"/>
    </source>
</evidence>
<dbReference type="Pfam" id="PF00005">
    <property type="entry name" value="ABC_tran"/>
    <property type="match status" value="1"/>
</dbReference>
<dbReference type="SUPFAM" id="SSF52540">
    <property type="entry name" value="P-loop containing nucleoside triphosphate hydrolases"/>
    <property type="match status" value="1"/>
</dbReference>
<dbReference type="PANTHER" id="PTHR24223">
    <property type="entry name" value="ATP-BINDING CASSETTE SUB-FAMILY C"/>
    <property type="match status" value="1"/>
</dbReference>
<dbReference type="GO" id="GO:0016020">
    <property type="term" value="C:membrane"/>
    <property type="evidence" value="ECO:0007669"/>
    <property type="project" value="UniProtKB-SubCell"/>
</dbReference>
<evidence type="ECO:0000313" key="6">
    <source>
        <dbReference type="EMBL" id="KAJ7216442.1"/>
    </source>
</evidence>
<protein>
    <submittedName>
        <fullName evidence="6">P-loop containing nucleoside triphosphate hydrolase protein</fullName>
    </submittedName>
</protein>
<organism evidence="6 7">
    <name type="scientific">Mycena pura</name>
    <dbReference type="NCBI Taxonomy" id="153505"/>
    <lineage>
        <taxon>Eukaryota</taxon>
        <taxon>Fungi</taxon>
        <taxon>Dikarya</taxon>
        <taxon>Basidiomycota</taxon>
        <taxon>Agaricomycotina</taxon>
        <taxon>Agaricomycetes</taxon>
        <taxon>Agaricomycetidae</taxon>
        <taxon>Agaricales</taxon>
        <taxon>Marasmiineae</taxon>
        <taxon>Mycenaceae</taxon>
        <taxon>Mycena</taxon>
    </lineage>
</organism>
<feature type="domain" description="ABC transporter" evidence="5">
    <location>
        <begin position="41"/>
        <end position="107"/>
    </location>
</feature>
<dbReference type="InterPro" id="IPR027417">
    <property type="entry name" value="P-loop_NTPase"/>
</dbReference>
<evidence type="ECO:0000256" key="4">
    <source>
        <dbReference type="ARBA" id="ARBA00022840"/>
    </source>
</evidence>
<evidence type="ECO:0000313" key="7">
    <source>
        <dbReference type="Proteomes" id="UP001219525"/>
    </source>
</evidence>